<dbReference type="InterPro" id="IPR044730">
    <property type="entry name" value="RNase_H-like_dom_plant"/>
</dbReference>
<dbReference type="Gene3D" id="3.30.420.10">
    <property type="entry name" value="Ribonuclease H-like superfamily/Ribonuclease H"/>
    <property type="match status" value="1"/>
</dbReference>
<dbReference type="SUPFAM" id="SSF53098">
    <property type="entry name" value="Ribonuclease H-like"/>
    <property type="match status" value="1"/>
</dbReference>
<dbReference type="PANTHER" id="PTHR47723:SF19">
    <property type="entry name" value="POLYNUCLEOTIDYL TRANSFERASE, RIBONUCLEASE H-LIKE SUPERFAMILY PROTEIN"/>
    <property type="match status" value="1"/>
</dbReference>
<name>A0A444YJ70_ARAHY</name>
<accession>A0A444YJ70</accession>
<dbReference type="Proteomes" id="UP000289738">
    <property type="component" value="Chromosome B06"/>
</dbReference>
<protein>
    <recommendedName>
        <fullName evidence="1">RNase H type-1 domain-containing protein</fullName>
    </recommendedName>
</protein>
<dbReference type="CDD" id="cd06222">
    <property type="entry name" value="RNase_H_like"/>
    <property type="match status" value="1"/>
</dbReference>
<sequence length="317" mass="35927">MTYRQWIRNKFLGLQLGSKIRPARPICNAGGWDEEKLKEWLPEEAVGRIFAITPPSPWKGSDCIAWEPSSDGTFSLKTAYNSFKEDPSLPDQVFKLAWNWRGNKLVFEGVITHPTKAMMAIKACAAETLNATRREIVPRRPNFIANGLIKWYPPPKNVTKINVDGSFFSWNNIAACGGIFRDYLDRFIKGFSFNSGSCSITHAELWGIIKGIQIAIINDLHDVIIETDSQVAFNFVKDGVHSLHPCAPLIKDIRILANRIQHINWSHTLREANSLDDLLAKKGQELPFNLHIYDVPPLDICYALSLDCFRTFRLRGS</sequence>
<dbReference type="InterPro" id="IPR002156">
    <property type="entry name" value="RNaseH_domain"/>
</dbReference>
<dbReference type="STRING" id="3818.A0A444YJ70"/>
<dbReference type="PANTHER" id="PTHR47723">
    <property type="entry name" value="OS05G0353850 PROTEIN"/>
    <property type="match status" value="1"/>
</dbReference>
<dbReference type="GO" id="GO:0003676">
    <property type="term" value="F:nucleic acid binding"/>
    <property type="evidence" value="ECO:0007669"/>
    <property type="project" value="InterPro"/>
</dbReference>
<comment type="caution">
    <text evidence="2">The sequence shown here is derived from an EMBL/GenBank/DDBJ whole genome shotgun (WGS) entry which is preliminary data.</text>
</comment>
<proteinExistence type="predicted"/>
<keyword evidence="3" id="KW-1185">Reference proteome</keyword>
<dbReference type="Pfam" id="PF13456">
    <property type="entry name" value="RVT_3"/>
    <property type="match status" value="1"/>
</dbReference>
<reference evidence="2 3" key="1">
    <citation type="submission" date="2019-01" db="EMBL/GenBank/DDBJ databases">
        <title>Sequencing of cultivated peanut Arachis hypogaea provides insights into genome evolution and oil improvement.</title>
        <authorList>
            <person name="Chen X."/>
        </authorList>
    </citation>
    <scope>NUCLEOTIDE SEQUENCE [LARGE SCALE GENOMIC DNA]</scope>
    <source>
        <strain evidence="3">cv. Fuhuasheng</strain>
        <tissue evidence="2">Leaves</tissue>
    </source>
</reference>
<dbReference type="AlphaFoldDB" id="A0A444YJ70"/>
<dbReference type="EMBL" id="SDMP01000016">
    <property type="protein sequence ID" value="RYR01961.1"/>
    <property type="molecule type" value="Genomic_DNA"/>
</dbReference>
<gene>
    <name evidence="2" type="ORF">Ahy_B06g080825</name>
</gene>
<dbReference type="GO" id="GO:0004523">
    <property type="term" value="F:RNA-DNA hybrid ribonuclease activity"/>
    <property type="evidence" value="ECO:0007669"/>
    <property type="project" value="InterPro"/>
</dbReference>
<evidence type="ECO:0000259" key="1">
    <source>
        <dbReference type="Pfam" id="PF13456"/>
    </source>
</evidence>
<organism evidence="2 3">
    <name type="scientific">Arachis hypogaea</name>
    <name type="common">Peanut</name>
    <dbReference type="NCBI Taxonomy" id="3818"/>
    <lineage>
        <taxon>Eukaryota</taxon>
        <taxon>Viridiplantae</taxon>
        <taxon>Streptophyta</taxon>
        <taxon>Embryophyta</taxon>
        <taxon>Tracheophyta</taxon>
        <taxon>Spermatophyta</taxon>
        <taxon>Magnoliopsida</taxon>
        <taxon>eudicotyledons</taxon>
        <taxon>Gunneridae</taxon>
        <taxon>Pentapetalae</taxon>
        <taxon>rosids</taxon>
        <taxon>fabids</taxon>
        <taxon>Fabales</taxon>
        <taxon>Fabaceae</taxon>
        <taxon>Papilionoideae</taxon>
        <taxon>50 kb inversion clade</taxon>
        <taxon>dalbergioids sensu lato</taxon>
        <taxon>Dalbergieae</taxon>
        <taxon>Pterocarpus clade</taxon>
        <taxon>Arachis</taxon>
    </lineage>
</organism>
<feature type="domain" description="RNase H type-1" evidence="1">
    <location>
        <begin position="162"/>
        <end position="282"/>
    </location>
</feature>
<dbReference type="InterPro" id="IPR053151">
    <property type="entry name" value="RNase_H-like"/>
</dbReference>
<evidence type="ECO:0000313" key="3">
    <source>
        <dbReference type="Proteomes" id="UP000289738"/>
    </source>
</evidence>
<evidence type="ECO:0000313" key="2">
    <source>
        <dbReference type="EMBL" id="RYR01961.1"/>
    </source>
</evidence>
<dbReference type="InterPro" id="IPR012337">
    <property type="entry name" value="RNaseH-like_sf"/>
</dbReference>
<dbReference type="InterPro" id="IPR036397">
    <property type="entry name" value="RNaseH_sf"/>
</dbReference>